<proteinExistence type="predicted"/>
<protein>
    <submittedName>
        <fullName evidence="1">Uncharacterized protein</fullName>
    </submittedName>
</protein>
<sequence length="100" mass="10693">MQPGDQCSDVHKHFGDSESFVHSVVTGQVIPLLGSLSLLHEQRVGGILLKSADGSLQLIVLDKHSLRGSPTEQHSQISVEASISYTGVAYSHDGIVCPMQ</sequence>
<evidence type="ECO:0000313" key="1">
    <source>
        <dbReference type="EMBL" id="KAA6367634.1"/>
    </source>
</evidence>
<organism evidence="1 2">
    <name type="scientific">Streblomastix strix</name>
    <dbReference type="NCBI Taxonomy" id="222440"/>
    <lineage>
        <taxon>Eukaryota</taxon>
        <taxon>Metamonada</taxon>
        <taxon>Preaxostyla</taxon>
        <taxon>Oxymonadida</taxon>
        <taxon>Streblomastigidae</taxon>
        <taxon>Streblomastix</taxon>
    </lineage>
</organism>
<dbReference type="Proteomes" id="UP000324800">
    <property type="component" value="Unassembled WGS sequence"/>
</dbReference>
<dbReference type="EMBL" id="SNRW01018134">
    <property type="protein sequence ID" value="KAA6367634.1"/>
    <property type="molecule type" value="Genomic_DNA"/>
</dbReference>
<accession>A0A5J4UBP1</accession>
<comment type="caution">
    <text evidence="1">The sequence shown here is derived from an EMBL/GenBank/DDBJ whole genome shotgun (WGS) entry which is preliminary data.</text>
</comment>
<name>A0A5J4UBP1_9EUKA</name>
<evidence type="ECO:0000313" key="2">
    <source>
        <dbReference type="Proteomes" id="UP000324800"/>
    </source>
</evidence>
<reference evidence="1 2" key="1">
    <citation type="submission" date="2019-03" db="EMBL/GenBank/DDBJ databases">
        <title>Single cell metagenomics reveals metabolic interactions within the superorganism composed of flagellate Streblomastix strix and complex community of Bacteroidetes bacteria on its surface.</title>
        <authorList>
            <person name="Treitli S.C."/>
            <person name="Kolisko M."/>
            <person name="Husnik F."/>
            <person name="Keeling P."/>
            <person name="Hampl V."/>
        </authorList>
    </citation>
    <scope>NUCLEOTIDE SEQUENCE [LARGE SCALE GENOMIC DNA]</scope>
    <source>
        <strain evidence="1">ST1C</strain>
    </source>
</reference>
<gene>
    <name evidence="1" type="ORF">EZS28_036838</name>
</gene>
<dbReference type="AlphaFoldDB" id="A0A5J4UBP1"/>